<dbReference type="InterPro" id="IPR004485">
    <property type="entry name" value="Cobalamin_biosynth_CobD/CbiB"/>
</dbReference>
<dbReference type="GO" id="GO:0005886">
    <property type="term" value="C:plasma membrane"/>
    <property type="evidence" value="ECO:0007669"/>
    <property type="project" value="UniProtKB-SubCell"/>
</dbReference>
<dbReference type="OrthoDB" id="9811967at2"/>
<keyword evidence="5 9" id="KW-0169">Cobalamin biosynthesis</keyword>
<dbReference type="GO" id="GO:0009236">
    <property type="term" value="P:cobalamin biosynthetic process"/>
    <property type="evidence" value="ECO:0007669"/>
    <property type="project" value="UniProtKB-UniRule"/>
</dbReference>
<keyword evidence="11" id="KW-1185">Reference proteome</keyword>
<feature type="transmembrane region" description="Helical" evidence="9">
    <location>
        <begin position="56"/>
        <end position="78"/>
    </location>
</feature>
<dbReference type="UniPathway" id="UPA00148"/>
<dbReference type="HAMAP" id="MF_00024">
    <property type="entry name" value="CobD_CbiB"/>
    <property type="match status" value="1"/>
</dbReference>
<evidence type="ECO:0000313" key="10">
    <source>
        <dbReference type="EMBL" id="TCM86593.1"/>
    </source>
</evidence>
<comment type="caution">
    <text evidence="10">The sequence shown here is derived from an EMBL/GenBank/DDBJ whole genome shotgun (WGS) entry which is preliminary data.</text>
</comment>
<keyword evidence="8 9" id="KW-0472">Membrane</keyword>
<sequence length="313" mass="32239">MSAAAILLALVLEGATGWPSRLHARIGHPVAWLGALIALLDRRWNRPGDPAARRLWLGVAAVAVTLTAAVVPALAVAALLPGGWLGVALTGLLAAPLVAGRSLYDHVAAVARPLTVGDLAGARGAVAMIVGRDPAQLDEAGVARAALESLAENASDGVVAPVFWGVVLGLPGIAGYKAINTLDSMIGHRNARYLHFGRVAARLDDLANLVPARLTGLILCAVSGQRDAAIRTMLRDARAHRSPNAGWPEAAMAGALGVRLSGPRAYGDKISDEPWLNAGAADPDARALDRGLTLYLRAMAALAMVLATLALIA</sequence>
<evidence type="ECO:0000256" key="8">
    <source>
        <dbReference type="ARBA" id="ARBA00023136"/>
    </source>
</evidence>
<dbReference type="AlphaFoldDB" id="A0A4R1Z0C7"/>
<evidence type="ECO:0000256" key="6">
    <source>
        <dbReference type="ARBA" id="ARBA00022692"/>
    </source>
</evidence>
<comment type="similarity">
    <text evidence="3 9">Belongs to the CobD/CbiB family.</text>
</comment>
<dbReference type="PANTHER" id="PTHR34308:SF1">
    <property type="entry name" value="COBALAMIN BIOSYNTHESIS PROTEIN CBIB"/>
    <property type="match status" value="1"/>
</dbReference>
<dbReference type="EMBL" id="SLVM01000004">
    <property type="protein sequence ID" value="TCM86593.1"/>
    <property type="molecule type" value="Genomic_DNA"/>
</dbReference>
<dbReference type="Pfam" id="PF03186">
    <property type="entry name" value="CobD_Cbib"/>
    <property type="match status" value="1"/>
</dbReference>
<dbReference type="NCBIfam" id="TIGR00380">
    <property type="entry name" value="cobal_cbiB"/>
    <property type="match status" value="1"/>
</dbReference>
<keyword evidence="7 9" id="KW-1133">Transmembrane helix</keyword>
<evidence type="ECO:0000256" key="5">
    <source>
        <dbReference type="ARBA" id="ARBA00022573"/>
    </source>
</evidence>
<proteinExistence type="inferred from homology"/>
<evidence type="ECO:0000256" key="7">
    <source>
        <dbReference type="ARBA" id="ARBA00022989"/>
    </source>
</evidence>
<evidence type="ECO:0000313" key="11">
    <source>
        <dbReference type="Proteomes" id="UP000295277"/>
    </source>
</evidence>
<dbReference type="GO" id="GO:0048472">
    <property type="term" value="F:threonine-phosphate decarboxylase activity"/>
    <property type="evidence" value="ECO:0007669"/>
    <property type="project" value="InterPro"/>
</dbReference>
<dbReference type="RefSeq" id="WP_132693794.1">
    <property type="nucleotide sequence ID" value="NZ_SLVM01000004.1"/>
</dbReference>
<evidence type="ECO:0000256" key="9">
    <source>
        <dbReference type="HAMAP-Rule" id="MF_00024"/>
    </source>
</evidence>
<evidence type="ECO:0000256" key="1">
    <source>
        <dbReference type="ARBA" id="ARBA00004651"/>
    </source>
</evidence>
<dbReference type="GO" id="GO:0015420">
    <property type="term" value="F:ABC-type vitamin B12 transporter activity"/>
    <property type="evidence" value="ECO:0007669"/>
    <property type="project" value="UniProtKB-UniRule"/>
</dbReference>
<evidence type="ECO:0000256" key="4">
    <source>
        <dbReference type="ARBA" id="ARBA00022475"/>
    </source>
</evidence>
<evidence type="ECO:0000256" key="2">
    <source>
        <dbReference type="ARBA" id="ARBA00004953"/>
    </source>
</evidence>
<accession>A0A4R1Z0C7</accession>
<dbReference type="PANTHER" id="PTHR34308">
    <property type="entry name" value="COBALAMIN BIOSYNTHESIS PROTEIN CBIB"/>
    <property type="match status" value="1"/>
</dbReference>
<feature type="transmembrane region" description="Helical" evidence="9">
    <location>
        <begin position="294"/>
        <end position="312"/>
    </location>
</feature>
<protein>
    <recommendedName>
        <fullName evidence="9">Cobalamin biosynthesis protein CobD</fullName>
    </recommendedName>
</protein>
<dbReference type="Proteomes" id="UP000295277">
    <property type="component" value="Unassembled WGS sequence"/>
</dbReference>
<keyword evidence="4 9" id="KW-1003">Cell membrane</keyword>
<comment type="subcellular location">
    <subcellularLocation>
        <location evidence="1 9">Cell membrane</location>
        <topology evidence="1 9">Multi-pass membrane protein</topology>
    </subcellularLocation>
</comment>
<comment type="function">
    <text evidence="9">Converts cobyric acid to cobinamide by the addition of aminopropanol on the F carboxylic group.</text>
</comment>
<keyword evidence="6 9" id="KW-0812">Transmembrane</keyword>
<reference evidence="10 11" key="1">
    <citation type="submission" date="2019-03" db="EMBL/GenBank/DDBJ databases">
        <title>Genomic Encyclopedia of Type Strains, Phase IV (KMG-IV): sequencing the most valuable type-strain genomes for metagenomic binning, comparative biology and taxonomic classification.</title>
        <authorList>
            <person name="Goeker M."/>
        </authorList>
    </citation>
    <scope>NUCLEOTIDE SEQUENCE [LARGE SCALE GENOMIC DNA]</scope>
    <source>
        <strain evidence="10 11">DSM 21153</strain>
    </source>
</reference>
<name>A0A4R1Z0C7_9RHOB</name>
<gene>
    <name evidence="9" type="primary">cobD</name>
    <name evidence="10" type="ORF">EV216_104149</name>
</gene>
<comment type="pathway">
    <text evidence="2 9">Cofactor biosynthesis; adenosylcobalamin biosynthesis.</text>
</comment>
<comment type="caution">
    <text evidence="9">Lacks conserved residue(s) required for the propagation of feature annotation.</text>
</comment>
<feature type="transmembrane region" description="Helical" evidence="9">
    <location>
        <begin position="84"/>
        <end position="104"/>
    </location>
</feature>
<evidence type="ECO:0000256" key="3">
    <source>
        <dbReference type="ARBA" id="ARBA00006263"/>
    </source>
</evidence>
<organism evidence="10 11">
    <name type="scientific">Rhodovulum steppense</name>
    <dbReference type="NCBI Taxonomy" id="540251"/>
    <lineage>
        <taxon>Bacteria</taxon>
        <taxon>Pseudomonadati</taxon>
        <taxon>Pseudomonadota</taxon>
        <taxon>Alphaproteobacteria</taxon>
        <taxon>Rhodobacterales</taxon>
        <taxon>Paracoccaceae</taxon>
        <taxon>Rhodovulum</taxon>
    </lineage>
</organism>